<evidence type="ECO:0000313" key="2">
    <source>
        <dbReference type="EMBL" id="CAD7288422.1"/>
    </source>
</evidence>
<keyword evidence="3" id="KW-1185">Reference proteome</keyword>
<gene>
    <name evidence="2" type="ORF">LMG8286_01298</name>
</gene>
<organism evidence="2 3">
    <name type="scientific">Campylobacter suis</name>
    <dbReference type="NCBI Taxonomy" id="2790657"/>
    <lineage>
        <taxon>Bacteria</taxon>
        <taxon>Pseudomonadati</taxon>
        <taxon>Campylobacterota</taxon>
        <taxon>Epsilonproteobacteria</taxon>
        <taxon>Campylobacterales</taxon>
        <taxon>Campylobacteraceae</taxon>
        <taxon>Campylobacter</taxon>
    </lineage>
</organism>
<dbReference type="EMBL" id="CAJHOE010000003">
    <property type="protein sequence ID" value="CAD7288422.1"/>
    <property type="molecule type" value="Genomic_DNA"/>
</dbReference>
<dbReference type="RefSeq" id="WP_230057054.1">
    <property type="nucleotide sequence ID" value="NZ_CAJHOE010000003.1"/>
</dbReference>
<dbReference type="Pfam" id="PF07883">
    <property type="entry name" value="Cupin_2"/>
    <property type="match status" value="1"/>
</dbReference>
<dbReference type="InterPro" id="IPR013096">
    <property type="entry name" value="Cupin_2"/>
</dbReference>
<accession>A0ABM8Q6I9</accession>
<proteinExistence type="predicted"/>
<comment type="caution">
    <text evidence="2">The sequence shown here is derived from an EMBL/GenBank/DDBJ whole genome shotgun (WGS) entry which is preliminary data.</text>
</comment>
<evidence type="ECO:0000313" key="3">
    <source>
        <dbReference type="Proteomes" id="UP000789359"/>
    </source>
</evidence>
<dbReference type="InterPro" id="IPR011051">
    <property type="entry name" value="RmlC_Cupin_sf"/>
</dbReference>
<protein>
    <recommendedName>
        <fullName evidence="1">Cupin type-2 domain-containing protein</fullName>
    </recommendedName>
</protein>
<dbReference type="Proteomes" id="UP000789359">
    <property type="component" value="Unassembled WGS sequence"/>
</dbReference>
<name>A0ABM8Q6I9_9BACT</name>
<feature type="domain" description="Cupin type-2" evidence="1">
    <location>
        <begin position="45"/>
        <end position="93"/>
    </location>
</feature>
<evidence type="ECO:0000259" key="1">
    <source>
        <dbReference type="Pfam" id="PF07883"/>
    </source>
</evidence>
<reference evidence="2 3" key="1">
    <citation type="submission" date="2020-11" db="EMBL/GenBank/DDBJ databases">
        <authorList>
            <person name="Peeters C."/>
        </authorList>
    </citation>
    <scope>NUCLEOTIDE SEQUENCE [LARGE SCALE GENOMIC DNA]</scope>
    <source>
        <strain evidence="2 3">LMG 8286</strain>
    </source>
</reference>
<dbReference type="Gene3D" id="2.60.120.10">
    <property type="entry name" value="Jelly Rolls"/>
    <property type="match status" value="1"/>
</dbReference>
<dbReference type="SUPFAM" id="SSF51182">
    <property type="entry name" value="RmlC-like cupins"/>
    <property type="match status" value="1"/>
</dbReference>
<sequence length="103" mass="11585">MMGEGFDFPDFVKKVKGVDYGIDGLFVHREHTPSGTIYFVKAQKEVKFPRHSHKAQFTSVLSGSCTLEINGECKTYKKGDTYIIPADTLHQITLHAGYAKMIM</sequence>
<dbReference type="InterPro" id="IPR014710">
    <property type="entry name" value="RmlC-like_jellyroll"/>
</dbReference>